<organism evidence="2">
    <name type="scientific">Ceratitis capitata</name>
    <name type="common">Mediterranean fruit fly</name>
    <name type="synonym">Tephritis capitata</name>
    <dbReference type="NCBI Taxonomy" id="7213"/>
    <lineage>
        <taxon>Eukaryota</taxon>
        <taxon>Metazoa</taxon>
        <taxon>Ecdysozoa</taxon>
        <taxon>Arthropoda</taxon>
        <taxon>Hexapoda</taxon>
        <taxon>Insecta</taxon>
        <taxon>Pterygota</taxon>
        <taxon>Neoptera</taxon>
        <taxon>Endopterygota</taxon>
        <taxon>Diptera</taxon>
        <taxon>Brachycera</taxon>
        <taxon>Muscomorpha</taxon>
        <taxon>Tephritoidea</taxon>
        <taxon>Tephritidae</taxon>
        <taxon>Ceratitis</taxon>
        <taxon>Ceratitis</taxon>
    </lineage>
</organism>
<reference evidence="2" key="1">
    <citation type="submission" date="2013-07" db="EMBL/GenBank/DDBJ databases">
        <authorList>
            <person name="Geib S."/>
        </authorList>
    </citation>
    <scope>NUCLEOTIDE SEQUENCE</scope>
</reference>
<accession>W8BJG5</accession>
<evidence type="ECO:0000313" key="2">
    <source>
        <dbReference type="EMBL" id="JAB89754.1"/>
    </source>
</evidence>
<dbReference type="AlphaFoldDB" id="W8BJG5"/>
<evidence type="ECO:0000256" key="1">
    <source>
        <dbReference type="SAM" id="MobiDB-lite"/>
    </source>
</evidence>
<feature type="region of interest" description="Disordered" evidence="1">
    <location>
        <begin position="392"/>
        <end position="478"/>
    </location>
</feature>
<feature type="compositionally biased region" description="Basic and acidic residues" evidence="1">
    <location>
        <begin position="465"/>
        <end position="478"/>
    </location>
</feature>
<feature type="region of interest" description="Disordered" evidence="1">
    <location>
        <begin position="207"/>
        <end position="233"/>
    </location>
</feature>
<name>W8BJG5_CERCA</name>
<sequence length="578" mass="66032">MPKSPIYGPIFYDKGEIYPQNETATAIKTAYKHRNPPIRLKDVCQMRKLGDRAFRPESEWESCNYLWSVTLKAGTDPYESVIRKKELPYNKNKYRCRWNRQVGVFEKMRNSFRHYREQLTTIKQHNTDEVKWLVKPRQLKNVSSHEGAVWPHHRWCKGNRCSSVQSAPPAHDTGMRCLAKAEFSKRREKLTLSAHFEEALRKCKKNMENEQKKRKDGERNTGGEASTNTAGVARKTVIVKRQLADTTIKRARLEQPQEMKKDEAHKGNEEQALKYIRFNVDAKENGNSPQHQATHCTCLAPVTPSAPPLELSTNSSQNSQLPALDINDCAQQLSEISTLSTRKSSFTRIESAKLNTSLGKTLCKGLANTCISLQQRLTQAFPKPKAAYETFNADTKDMPRTSKNGQEQALKVNRKKTYRHYRTFRRRGKRSSKPQQDKPSPHIDKQTQCSNESASSSSASSASLSERHREMENGLKSKKEQFKRDYDIVKKLPAIERQSSHVAATLTAQICDATKVEPVSSDFTISFHKPITLRDLIQRKPRAKRTKVAQPAKRVEQNVRLGSTNSPEPQKLLKMSLK</sequence>
<feature type="region of interest" description="Disordered" evidence="1">
    <location>
        <begin position="541"/>
        <end position="578"/>
    </location>
</feature>
<feature type="compositionally biased region" description="Basic residues" evidence="1">
    <location>
        <begin position="412"/>
        <end position="432"/>
    </location>
</feature>
<protein>
    <submittedName>
        <fullName evidence="2">Uncharacterized protein</fullName>
    </submittedName>
</protein>
<feature type="compositionally biased region" description="Basic and acidic residues" evidence="1">
    <location>
        <begin position="207"/>
        <end position="221"/>
    </location>
</feature>
<proteinExistence type="evidence at transcript level"/>
<dbReference type="EMBL" id="GAMC01016801">
    <property type="protein sequence ID" value="JAB89754.1"/>
    <property type="molecule type" value="mRNA"/>
</dbReference>
<reference evidence="2" key="2">
    <citation type="journal article" date="2014" name="BMC Genomics">
        <title>A genomic perspective to assessing quality of mass-reared SIT flies used in Mediterranean fruit fly (Ceratitis capitata) eradication in California.</title>
        <authorList>
            <person name="Calla B."/>
            <person name="Hall B."/>
            <person name="Hou S."/>
            <person name="Geib S.M."/>
        </authorList>
    </citation>
    <scope>NUCLEOTIDE SEQUENCE</scope>
</reference>
<dbReference type="EMBL" id="GAMC01016799">
    <property type="protein sequence ID" value="JAB89756.1"/>
    <property type="molecule type" value="mRNA"/>
</dbReference>
<feature type="compositionally biased region" description="Low complexity" evidence="1">
    <location>
        <begin position="453"/>
        <end position="464"/>
    </location>
</feature>
<feature type="compositionally biased region" description="Basic and acidic residues" evidence="1">
    <location>
        <begin position="435"/>
        <end position="445"/>
    </location>
</feature>